<accession>A0A8A4TJ97</accession>
<dbReference type="KEGG" id="scor:J3U87_29165"/>
<gene>
    <name evidence="2" type="ORF">J3U87_29165</name>
</gene>
<name>A0A8A4TJ97_SULCO</name>
<dbReference type="Proteomes" id="UP000663929">
    <property type="component" value="Chromosome"/>
</dbReference>
<proteinExistence type="predicted"/>
<sequence length="102" mass="10996">MPVTWWDVEPKKIRQTQSFDGVVVPVVIRGNPPAVPYLEIGDESIAEAHGSGLRIGNKIGATMVTVRAGPSVRYIQVEVIDETATGYQPGDDPHDPSTWGNG</sequence>
<dbReference type="RefSeq" id="WP_237379305.1">
    <property type="nucleotide sequence ID" value="NZ_CP071793.1"/>
</dbReference>
<evidence type="ECO:0000313" key="2">
    <source>
        <dbReference type="EMBL" id="QTD49673.1"/>
    </source>
</evidence>
<evidence type="ECO:0000313" key="3">
    <source>
        <dbReference type="Proteomes" id="UP000663929"/>
    </source>
</evidence>
<organism evidence="2 3">
    <name type="scientific">Sulfidibacter corallicola</name>
    <dbReference type="NCBI Taxonomy" id="2818388"/>
    <lineage>
        <taxon>Bacteria</taxon>
        <taxon>Pseudomonadati</taxon>
        <taxon>Acidobacteriota</taxon>
        <taxon>Holophagae</taxon>
        <taxon>Acanthopleuribacterales</taxon>
        <taxon>Acanthopleuribacteraceae</taxon>
        <taxon>Sulfidibacter</taxon>
    </lineage>
</organism>
<keyword evidence="3" id="KW-1185">Reference proteome</keyword>
<evidence type="ECO:0000256" key="1">
    <source>
        <dbReference type="SAM" id="MobiDB-lite"/>
    </source>
</evidence>
<dbReference type="EMBL" id="CP071793">
    <property type="protein sequence ID" value="QTD49673.1"/>
    <property type="molecule type" value="Genomic_DNA"/>
</dbReference>
<reference evidence="2" key="1">
    <citation type="submission" date="2021-03" db="EMBL/GenBank/DDBJ databases">
        <title>Acanthopleuribacteraceae sp. M133.</title>
        <authorList>
            <person name="Wang G."/>
        </authorList>
    </citation>
    <scope>NUCLEOTIDE SEQUENCE</scope>
    <source>
        <strain evidence="2">M133</strain>
    </source>
</reference>
<protein>
    <submittedName>
        <fullName evidence="2">Uncharacterized protein</fullName>
    </submittedName>
</protein>
<feature type="region of interest" description="Disordered" evidence="1">
    <location>
        <begin position="83"/>
        <end position="102"/>
    </location>
</feature>
<dbReference type="AlphaFoldDB" id="A0A8A4TJ97"/>